<dbReference type="GeneTree" id="ENSGT00940000159559"/>
<dbReference type="Pfam" id="PF00169">
    <property type="entry name" value="PH"/>
    <property type="match status" value="1"/>
</dbReference>
<dbReference type="Pfam" id="PF00620">
    <property type="entry name" value="RhoGAP"/>
    <property type="match status" value="1"/>
</dbReference>
<dbReference type="FunFam" id="1.10.555.10:FF:000006">
    <property type="entry name" value="Rho GTPase activating protein 26"/>
    <property type="match status" value="1"/>
</dbReference>
<feature type="domain" description="PH" evidence="10">
    <location>
        <begin position="265"/>
        <end position="372"/>
    </location>
</feature>
<evidence type="ECO:0000256" key="9">
    <source>
        <dbReference type="SAM" id="MobiDB-lite"/>
    </source>
</evidence>
<dbReference type="InterPro" id="IPR047234">
    <property type="entry name" value="GRAF_fam"/>
</dbReference>
<dbReference type="InterPro" id="IPR008936">
    <property type="entry name" value="Rho_GTPase_activation_prot"/>
</dbReference>
<proteinExistence type="predicted"/>
<gene>
    <name evidence="12" type="primary">ARHGAP10</name>
    <name evidence="12" type="synonym">LOC109881014</name>
</gene>
<evidence type="ECO:0000259" key="10">
    <source>
        <dbReference type="PROSITE" id="PS50003"/>
    </source>
</evidence>
<dbReference type="InterPro" id="IPR027267">
    <property type="entry name" value="AH/BAR_dom_sf"/>
</dbReference>
<dbReference type="PANTHER" id="PTHR12552">
    <property type="entry name" value="OLIGOPHRENIN 1"/>
    <property type="match status" value="1"/>
</dbReference>
<feature type="compositionally biased region" description="Polar residues" evidence="9">
    <location>
        <begin position="617"/>
        <end position="646"/>
    </location>
</feature>
<keyword evidence="3" id="KW-0343">GTPase activation</keyword>
<dbReference type="AlphaFoldDB" id="A0A8C7CQT0"/>
<dbReference type="FunFam" id="1.20.1270.60:FF:000001">
    <property type="entry name" value="Rho GTPase-activating protein 26"/>
    <property type="match status" value="1"/>
</dbReference>
<evidence type="ECO:0000256" key="7">
    <source>
        <dbReference type="ARBA" id="ARBA00083384"/>
    </source>
</evidence>
<feature type="region of interest" description="Disordered" evidence="9">
    <location>
        <begin position="737"/>
        <end position="767"/>
    </location>
</feature>
<dbReference type="Pfam" id="PF16746">
    <property type="entry name" value="BAR_3"/>
    <property type="match status" value="1"/>
</dbReference>
<dbReference type="PROSITE" id="PS50238">
    <property type="entry name" value="RHOGAP"/>
    <property type="match status" value="1"/>
</dbReference>
<dbReference type="CDD" id="cd01249">
    <property type="entry name" value="BAR-PH_GRAF_family"/>
    <property type="match status" value="1"/>
</dbReference>
<dbReference type="PANTHER" id="PTHR12552:SF5">
    <property type="entry name" value="RHO GTPASE-ACTIVATING PROTEIN 10"/>
    <property type="match status" value="1"/>
</dbReference>
<dbReference type="FunFam" id="2.30.29.30:FF:000157">
    <property type="entry name" value="Putative rho GTPase-activating protein 10"/>
    <property type="match status" value="1"/>
</dbReference>
<dbReference type="Gene3D" id="2.30.29.30">
    <property type="entry name" value="Pleckstrin-homology domain (PH domain)/Phosphotyrosine-binding domain (PTB)"/>
    <property type="match status" value="1"/>
</dbReference>
<feature type="region of interest" description="Disordered" evidence="9">
    <location>
        <begin position="617"/>
        <end position="654"/>
    </location>
</feature>
<dbReference type="Gene3D" id="1.10.555.10">
    <property type="entry name" value="Rho GTPase activation protein"/>
    <property type="match status" value="1"/>
</dbReference>
<dbReference type="Proteomes" id="UP000694557">
    <property type="component" value="Unassembled WGS sequence"/>
</dbReference>
<evidence type="ECO:0000256" key="6">
    <source>
        <dbReference type="ARBA" id="ARBA00070231"/>
    </source>
</evidence>
<comment type="function">
    <text evidence="5">GTPase-activating protein that catalyzes the conversion of active GTP-bound Rho GTPases to their inactive GDP-bound form, thus suppressing various Rho GTPase-mediated cellular processes. Also converts Cdc42 to an inactive GDP-bound state. Essential for PTKB2 regulation of cytoskeletal organization via Rho family GTPases. Inhibits PAK2 proteolytic fragment PAK-2p34 kinase activity and changes its localization from the nucleus to the perinuclear region. Stabilizes PAK-2p34 thereby increasing stimulation of cell death. Associates with MICAL1 on the endosomal membrane to promote Rab8-Rab10-dependent tubule extension. After dissociation with MICAL1, recruits WDR44 which connects the endoplasmic reticulum (ER) with the endosomal tubule, thereby participating in the export of a subset of neosynthesized proteins.</text>
</comment>
<feature type="domain" description="Rho-GAP" evidence="11">
    <location>
        <begin position="389"/>
        <end position="573"/>
    </location>
</feature>
<keyword evidence="13" id="KW-1185">Reference proteome</keyword>
<dbReference type="GO" id="GO:0048471">
    <property type="term" value="C:perinuclear region of cytoplasm"/>
    <property type="evidence" value="ECO:0007669"/>
    <property type="project" value="UniProtKB-SubCell"/>
</dbReference>
<dbReference type="InterPro" id="IPR047225">
    <property type="entry name" value="PH_GRAF"/>
</dbReference>
<dbReference type="SUPFAM" id="SSF103657">
    <property type="entry name" value="BAR/IMD domain-like"/>
    <property type="match status" value="1"/>
</dbReference>
<sequence length="767" mass="86170">MGLHPLEFSECYLDSPVFREKIKAHEAELDKTNRFIKELYKDGKNLINATKQLALAQRKFAQSLGEFQFEYIGDAKTDDERCIDESLQEFSNFLKNLEDQRELMMRNITETLMKPLEKFRKEQLGSAKAERKKYEKETEKYYSSLEKLLNMSAKKKEPQLQEADSQVETIRQHFQEESLDYVCKLQEIQERKKFDCVEPMLAFFQTVFTFYHQGFELANDFNHYKKALQINIQNTRSRFEGTRVEVFELMKRIREVPQEYRQTSPISSEGYLYVQEKRPPPFGSSWVKRYCTFVKEQKILHMVTFDHRSGGKMGETESVTLKSCVRKTTDMLDRRFCLDIEITDRPGTVLTVQSLSEDDHKFWIHAMGGKEPAGQYLGKTYSKERGIDAQLDDVGLSFVKNAINAIETRGINDQGLYRVVGVSSKVQKLLSLMIDEKSNDVDLSTCEDWDVKTITSTLKLYLRSLPEPLMTYGLYKDFIAPAKGGSPESRSQAIHCLVHKLPEKNRLVLGLLMKHLATVAAHSKLNLMTVANLGVVFGPTLMRPQEDTVAAIMDLKFQNIVVEILIEQHKKIFGDVPGASSPGFSAPTRQSKKLLSVRQNRPLAVYNPKTVDLQTVLPTSPDVCSNSDEASLGSNESVSSQSTASGTPPEKANHAPLLASLSTDSPGACIDVAASWLNSGALTKASSDGDKTVDGVTGGGGKRAMAVYPCEAEHESELSFQVGAIFSAGKCYRSDNGRSLKSQRTAGHIGFREGTSNRTAQSDLESD</sequence>
<dbReference type="Gene3D" id="1.20.1270.60">
    <property type="entry name" value="Arfaptin homology (AH) domain/BAR domain"/>
    <property type="match status" value="1"/>
</dbReference>
<dbReference type="InterPro" id="IPR000198">
    <property type="entry name" value="RhoGAP_dom"/>
</dbReference>
<dbReference type="GO" id="GO:0007165">
    <property type="term" value="P:signal transduction"/>
    <property type="evidence" value="ECO:0007669"/>
    <property type="project" value="InterPro"/>
</dbReference>
<feature type="compositionally biased region" description="Polar residues" evidence="9">
    <location>
        <begin position="754"/>
        <end position="767"/>
    </location>
</feature>
<feature type="coiled-coil region" evidence="8">
    <location>
        <begin position="87"/>
        <end position="114"/>
    </location>
</feature>
<keyword evidence="4" id="KW-0472">Membrane</keyword>
<keyword evidence="8" id="KW-0175">Coiled coil</keyword>
<evidence type="ECO:0000259" key="11">
    <source>
        <dbReference type="PROSITE" id="PS50238"/>
    </source>
</evidence>
<dbReference type="SUPFAM" id="SSF50729">
    <property type="entry name" value="PH domain-like"/>
    <property type="match status" value="1"/>
</dbReference>
<evidence type="ECO:0000313" key="12">
    <source>
        <dbReference type="Ensembl" id="ENSOKIP00005008408.1"/>
    </source>
</evidence>
<evidence type="ECO:0000256" key="2">
    <source>
        <dbReference type="ARBA" id="ARBA00004556"/>
    </source>
</evidence>
<protein>
    <recommendedName>
        <fullName evidence="6">Rho GTPase-activating protein 10</fullName>
    </recommendedName>
    <alternativeName>
        <fullName evidence="7">Rho-type GTPase-activating protein 10</fullName>
    </alternativeName>
</protein>
<dbReference type="SUPFAM" id="SSF48350">
    <property type="entry name" value="GTPase activation domain, GAP"/>
    <property type="match status" value="1"/>
</dbReference>
<dbReference type="Ensembl" id="ENSOKIT00005008932.1">
    <property type="protein sequence ID" value="ENSOKIP00005008408.1"/>
    <property type="gene ID" value="ENSOKIG00005003709.1"/>
</dbReference>
<keyword evidence="4" id="KW-1003">Cell membrane</keyword>
<name>A0A8C7CQT0_ONCKI</name>
<evidence type="ECO:0000256" key="1">
    <source>
        <dbReference type="ARBA" id="ARBA00004236"/>
    </source>
</evidence>
<dbReference type="GO" id="GO:0005886">
    <property type="term" value="C:plasma membrane"/>
    <property type="evidence" value="ECO:0007669"/>
    <property type="project" value="UniProtKB-SubCell"/>
</dbReference>
<evidence type="ECO:0000256" key="8">
    <source>
        <dbReference type="SAM" id="Coils"/>
    </source>
</evidence>
<evidence type="ECO:0000256" key="3">
    <source>
        <dbReference type="ARBA" id="ARBA00022468"/>
    </source>
</evidence>
<reference evidence="12" key="2">
    <citation type="submission" date="2025-09" db="UniProtKB">
        <authorList>
            <consortium name="Ensembl"/>
        </authorList>
    </citation>
    <scope>IDENTIFICATION</scope>
</reference>
<dbReference type="InterPro" id="IPR001849">
    <property type="entry name" value="PH_domain"/>
</dbReference>
<evidence type="ECO:0000256" key="4">
    <source>
        <dbReference type="ARBA" id="ARBA00022475"/>
    </source>
</evidence>
<dbReference type="SMART" id="SM00324">
    <property type="entry name" value="RhoGAP"/>
    <property type="match status" value="1"/>
</dbReference>
<dbReference type="InterPro" id="IPR011993">
    <property type="entry name" value="PH-like_dom_sf"/>
</dbReference>
<dbReference type="InterPro" id="IPR004148">
    <property type="entry name" value="BAR_dom"/>
</dbReference>
<reference evidence="12" key="1">
    <citation type="submission" date="2025-08" db="UniProtKB">
        <authorList>
            <consortium name="Ensembl"/>
        </authorList>
    </citation>
    <scope>IDENTIFICATION</scope>
</reference>
<dbReference type="PROSITE" id="PS50003">
    <property type="entry name" value="PH_DOMAIN"/>
    <property type="match status" value="1"/>
</dbReference>
<dbReference type="GO" id="GO:0005096">
    <property type="term" value="F:GTPase activator activity"/>
    <property type="evidence" value="ECO:0007669"/>
    <property type="project" value="UniProtKB-KW"/>
</dbReference>
<accession>A0A8C7CQT0</accession>
<comment type="subcellular location">
    <subcellularLocation>
        <location evidence="1">Cell membrane</location>
    </subcellularLocation>
    <subcellularLocation>
        <location evidence="2">Cytoplasm</location>
        <location evidence="2">Perinuclear region</location>
    </subcellularLocation>
</comment>
<evidence type="ECO:0000313" key="13">
    <source>
        <dbReference type="Proteomes" id="UP000694557"/>
    </source>
</evidence>
<organism evidence="12 13">
    <name type="scientific">Oncorhynchus kisutch</name>
    <name type="common">Coho salmon</name>
    <name type="synonym">Salmo kisutch</name>
    <dbReference type="NCBI Taxonomy" id="8019"/>
    <lineage>
        <taxon>Eukaryota</taxon>
        <taxon>Metazoa</taxon>
        <taxon>Chordata</taxon>
        <taxon>Craniata</taxon>
        <taxon>Vertebrata</taxon>
        <taxon>Euteleostomi</taxon>
        <taxon>Actinopterygii</taxon>
        <taxon>Neopterygii</taxon>
        <taxon>Teleostei</taxon>
        <taxon>Protacanthopterygii</taxon>
        <taxon>Salmoniformes</taxon>
        <taxon>Salmonidae</taxon>
        <taxon>Salmoninae</taxon>
        <taxon>Oncorhynchus</taxon>
    </lineage>
</organism>
<evidence type="ECO:0000256" key="5">
    <source>
        <dbReference type="ARBA" id="ARBA00054039"/>
    </source>
</evidence>